<keyword evidence="1" id="KW-0596">Phosphopantetheine</keyword>
<dbReference type="InterPro" id="IPR057326">
    <property type="entry name" value="KR_dom"/>
</dbReference>
<sequence length="1045" mass="110205">MSSHRLPDGSIPVLLSSDAPDSLRREAAAILGYLETHPGVGPDQVADMLFRTRVARRYRALAMVTERTDLVEALRAVAAGEAHASVVTTGGAAKPRKIGYVFPGQGSQYAGMGRMFYGSSPAFRAAVDEAEAVFHELFDLSPRSYLLAETDPGHNLLRIVQPALFMQMVGLAAMWRAAGVTPAVTIGHSQGELAAGVVSGVITLADAVRVVTLRGGLVDTLAKQEGREDTYSMAVVGVDREECEAILARHSGWAELSVINSAHVLAIGGESATVAQVVADLTAAGKFAKEIRVGYPAHTSVVTEFRDSFLDKTLVAELDRAEFTATDIECIGSTLGTAITPDLPVGDYWYWNLRNRVRFDLAIARAAERGVDTYLEIADHPALFLAVQENLSTVAQQRDFQTIGTSRRTATDLREFTRNLGLVAVSDLGYDWSALRTNSTAAPRLPLLDFPNTQMNPKHLWAAYKPAAAPAVQTTRVAGETTDGPAEVVAQATVHAQRLAEQWVRLGGRALVPPRTIAVLDHAGGSGDLVAAFRAAAPRHGVSIVDPDPESHSAGAVFDTLVIVLPAVPDADAGAAVEQLAGFLGERAWLPSLDGVRDVWLVTTGGEHVLDSDVPDLCHAAAPAGFRCLAAEHLGVAFRHVDLAAGQPIPDAANALMVALHTAVEPELAVRAGGLYAKRLVAADSGERRPLDGTDLREVVIVGGTGKLGLDLCEEFVRLGAGRITLVSRSGGSGETTERLRGIERLGATQVVLRQCDVTDEAAVRALAERYRDTPADLIVHAAVDYTTVVEYTPAAVRAAAAPKIVAAELMVRHFPRRPDGRIVLCSSLSATVGGLGHMVYAAVNRLLDAAAVRYRGQGVACTSVQWGLWREVGLGRDDAMAKFSGSGLLPLNPASAVATGFSAAAENVIVATADWGRLEALFSALGFGPLFGALELTNLPVPEIPAPAAVPVPAPRAATAETVPAAPSPVSPDTAEQVRLALRAVMGLDTTETIDGSVPLVALGLDSLQALDLRKRIEVELQRELPVTAILGGASLDEVVTLLG</sequence>
<dbReference type="PROSITE" id="PS50075">
    <property type="entry name" value="CARRIER"/>
    <property type="match status" value="1"/>
</dbReference>
<evidence type="ECO:0000256" key="2">
    <source>
        <dbReference type="ARBA" id="ARBA00022553"/>
    </source>
</evidence>
<dbReference type="GO" id="GO:0031177">
    <property type="term" value="F:phosphopantetheine binding"/>
    <property type="evidence" value="ECO:0007669"/>
    <property type="project" value="InterPro"/>
</dbReference>
<dbReference type="Pfam" id="PF00550">
    <property type="entry name" value="PP-binding"/>
    <property type="match status" value="1"/>
</dbReference>
<feature type="domain" description="Carrier" evidence="5">
    <location>
        <begin position="973"/>
        <end position="1045"/>
    </location>
</feature>
<dbReference type="SUPFAM" id="SSF55048">
    <property type="entry name" value="Probable ACP-binding domain of malonyl-CoA ACP transacylase"/>
    <property type="match status" value="1"/>
</dbReference>
<organism evidence="6 7">
    <name type="scientific">Nocardia brasiliensis</name>
    <dbReference type="NCBI Taxonomy" id="37326"/>
    <lineage>
        <taxon>Bacteria</taxon>
        <taxon>Bacillati</taxon>
        <taxon>Actinomycetota</taxon>
        <taxon>Actinomycetes</taxon>
        <taxon>Mycobacteriales</taxon>
        <taxon>Nocardiaceae</taxon>
        <taxon>Nocardia</taxon>
    </lineage>
</organism>
<dbReference type="CDD" id="cd05274">
    <property type="entry name" value="KR_FAS_SDR_x"/>
    <property type="match status" value="1"/>
</dbReference>
<dbReference type="InterPro" id="IPR014043">
    <property type="entry name" value="Acyl_transferase_dom"/>
</dbReference>
<dbReference type="SUPFAM" id="SSF47336">
    <property type="entry name" value="ACP-like"/>
    <property type="match status" value="1"/>
</dbReference>
<keyword evidence="3" id="KW-0808">Transferase</keyword>
<dbReference type="Gene3D" id="3.40.366.10">
    <property type="entry name" value="Malonyl-Coenzyme A Acyl Carrier Protein, domain 2"/>
    <property type="match status" value="1"/>
</dbReference>
<proteinExistence type="predicted"/>
<dbReference type="GO" id="GO:0004312">
    <property type="term" value="F:fatty acid synthase activity"/>
    <property type="evidence" value="ECO:0007669"/>
    <property type="project" value="TreeGrafter"/>
</dbReference>
<dbReference type="InterPro" id="IPR016036">
    <property type="entry name" value="Malonyl_transacylase_ACP-bd"/>
</dbReference>
<dbReference type="GO" id="GO:0005737">
    <property type="term" value="C:cytoplasm"/>
    <property type="evidence" value="ECO:0007669"/>
    <property type="project" value="TreeGrafter"/>
</dbReference>
<dbReference type="Pfam" id="PF00698">
    <property type="entry name" value="Acyl_transf_1"/>
    <property type="match status" value="1"/>
</dbReference>
<dbReference type="Pfam" id="PF08659">
    <property type="entry name" value="KR"/>
    <property type="match status" value="1"/>
</dbReference>
<dbReference type="SMART" id="SM00827">
    <property type="entry name" value="PKS_AT"/>
    <property type="match status" value="1"/>
</dbReference>
<dbReference type="InterPro" id="IPR013968">
    <property type="entry name" value="PKS_KR"/>
</dbReference>
<dbReference type="Gene3D" id="1.10.1200.10">
    <property type="entry name" value="ACP-like"/>
    <property type="match status" value="1"/>
</dbReference>
<dbReference type="Proteomes" id="UP000501705">
    <property type="component" value="Chromosome"/>
</dbReference>
<evidence type="ECO:0000256" key="1">
    <source>
        <dbReference type="ARBA" id="ARBA00022450"/>
    </source>
</evidence>
<dbReference type="Gene3D" id="3.30.70.3290">
    <property type="match status" value="1"/>
</dbReference>
<evidence type="ECO:0000313" key="7">
    <source>
        <dbReference type="Proteomes" id="UP000501705"/>
    </source>
</evidence>
<dbReference type="InterPro" id="IPR036736">
    <property type="entry name" value="ACP-like_sf"/>
</dbReference>
<name>A0A6G9XLC9_NOCBR</name>
<dbReference type="InterPro" id="IPR050091">
    <property type="entry name" value="PKS_NRPS_Biosynth_Enz"/>
</dbReference>
<dbReference type="PANTHER" id="PTHR43775:SF37">
    <property type="entry name" value="SI:DKEY-61P9.11"/>
    <property type="match status" value="1"/>
</dbReference>
<dbReference type="SUPFAM" id="SSF52151">
    <property type="entry name" value="FabD/lysophospholipase-like"/>
    <property type="match status" value="1"/>
</dbReference>
<dbReference type="InterPro" id="IPR020806">
    <property type="entry name" value="PKS_PP-bd"/>
</dbReference>
<dbReference type="PANTHER" id="PTHR43775">
    <property type="entry name" value="FATTY ACID SYNTHASE"/>
    <property type="match status" value="1"/>
</dbReference>
<dbReference type="PROSITE" id="PS00012">
    <property type="entry name" value="PHOSPHOPANTETHEINE"/>
    <property type="match status" value="1"/>
</dbReference>
<dbReference type="EMBL" id="CP046171">
    <property type="protein sequence ID" value="QIS01660.1"/>
    <property type="molecule type" value="Genomic_DNA"/>
</dbReference>
<evidence type="ECO:0000256" key="3">
    <source>
        <dbReference type="ARBA" id="ARBA00022679"/>
    </source>
</evidence>
<evidence type="ECO:0000259" key="5">
    <source>
        <dbReference type="PROSITE" id="PS50075"/>
    </source>
</evidence>
<dbReference type="RefSeq" id="WP_167460790.1">
    <property type="nucleotide sequence ID" value="NZ_CP046171.1"/>
</dbReference>
<dbReference type="SUPFAM" id="SSF51735">
    <property type="entry name" value="NAD(P)-binding Rossmann-fold domains"/>
    <property type="match status" value="2"/>
</dbReference>
<reference evidence="6 7" key="1">
    <citation type="journal article" date="2019" name="ACS Chem. Biol.">
        <title>Identification and Mobilization of a Cryptic Antibiotic Biosynthesis Gene Locus from a Human-Pathogenic Nocardia Isolate.</title>
        <authorList>
            <person name="Herisse M."/>
            <person name="Ishida K."/>
            <person name="Porter J.L."/>
            <person name="Howden B."/>
            <person name="Hertweck C."/>
            <person name="Stinear T.P."/>
            <person name="Pidot S.J."/>
        </authorList>
    </citation>
    <scope>NUCLEOTIDE SEQUENCE [LARGE SCALE GENOMIC DNA]</scope>
    <source>
        <strain evidence="6 7">AUSMDU00024985</strain>
    </source>
</reference>
<dbReference type="InterPro" id="IPR036291">
    <property type="entry name" value="NAD(P)-bd_dom_sf"/>
</dbReference>
<dbReference type="SMART" id="SM00823">
    <property type="entry name" value="PKS_PP"/>
    <property type="match status" value="1"/>
</dbReference>
<dbReference type="InterPro" id="IPR006162">
    <property type="entry name" value="Ppantetheine_attach_site"/>
</dbReference>
<dbReference type="NCBIfam" id="NF037941">
    <property type="entry name" value="PKS_NbtC"/>
    <property type="match status" value="1"/>
</dbReference>
<dbReference type="Gene3D" id="3.40.50.720">
    <property type="entry name" value="NAD(P)-binding Rossmann-like Domain"/>
    <property type="match status" value="1"/>
</dbReference>
<dbReference type="GO" id="GO:0071770">
    <property type="term" value="P:DIM/DIP cell wall layer assembly"/>
    <property type="evidence" value="ECO:0007669"/>
    <property type="project" value="TreeGrafter"/>
</dbReference>
<dbReference type="InterPro" id="IPR009081">
    <property type="entry name" value="PP-bd_ACP"/>
</dbReference>
<protein>
    <submittedName>
        <fullName evidence="6">Nocobactin polyketide synthase NbtC</fullName>
    </submittedName>
</protein>
<dbReference type="GO" id="GO:0006633">
    <property type="term" value="P:fatty acid biosynthetic process"/>
    <property type="evidence" value="ECO:0007669"/>
    <property type="project" value="TreeGrafter"/>
</dbReference>
<gene>
    <name evidence="6" type="primary">nbtC</name>
    <name evidence="6" type="ORF">F5X71_04480</name>
</gene>
<evidence type="ECO:0000313" key="6">
    <source>
        <dbReference type="EMBL" id="QIS01660.1"/>
    </source>
</evidence>
<accession>A0A6G9XLC9</accession>
<evidence type="ECO:0000256" key="4">
    <source>
        <dbReference type="ARBA" id="ARBA00023268"/>
    </source>
</evidence>
<dbReference type="InterPro" id="IPR016035">
    <property type="entry name" value="Acyl_Trfase/lysoPLipase"/>
</dbReference>
<keyword evidence="4" id="KW-0511">Multifunctional enzyme</keyword>
<dbReference type="InterPro" id="IPR001227">
    <property type="entry name" value="Ac_transferase_dom_sf"/>
</dbReference>
<dbReference type="AlphaFoldDB" id="A0A6G9XLC9"/>
<dbReference type="SMART" id="SM00822">
    <property type="entry name" value="PKS_KR"/>
    <property type="match status" value="1"/>
</dbReference>
<dbReference type="GO" id="GO:0005886">
    <property type="term" value="C:plasma membrane"/>
    <property type="evidence" value="ECO:0007669"/>
    <property type="project" value="TreeGrafter"/>
</dbReference>
<keyword evidence="2" id="KW-0597">Phosphoprotein</keyword>